<feature type="domain" description="Xylose isomerase-like TIM barrel" evidence="1">
    <location>
        <begin position="21"/>
        <end position="250"/>
    </location>
</feature>
<reference evidence="2" key="2">
    <citation type="submission" date="2020-09" db="EMBL/GenBank/DDBJ databases">
        <authorList>
            <person name="Sun Q."/>
            <person name="Zhou Y."/>
        </authorList>
    </citation>
    <scope>NUCLEOTIDE SEQUENCE</scope>
    <source>
        <strain evidence="2">CGMCC 4.7306</strain>
    </source>
</reference>
<dbReference type="RefSeq" id="WP_188896793.1">
    <property type="nucleotide sequence ID" value="NZ_BMMZ01000010.1"/>
</dbReference>
<gene>
    <name evidence="2" type="ORF">GCM10011575_36260</name>
</gene>
<organism evidence="2 3">
    <name type="scientific">Microlunatus endophyticus</name>
    <dbReference type="NCBI Taxonomy" id="1716077"/>
    <lineage>
        <taxon>Bacteria</taxon>
        <taxon>Bacillati</taxon>
        <taxon>Actinomycetota</taxon>
        <taxon>Actinomycetes</taxon>
        <taxon>Propionibacteriales</taxon>
        <taxon>Propionibacteriaceae</taxon>
        <taxon>Microlunatus</taxon>
    </lineage>
</organism>
<dbReference type="Proteomes" id="UP000613840">
    <property type="component" value="Unassembled WGS sequence"/>
</dbReference>
<dbReference type="Gene3D" id="3.20.20.150">
    <property type="entry name" value="Divalent-metal-dependent TIM barrel enzymes"/>
    <property type="match status" value="1"/>
</dbReference>
<dbReference type="EMBL" id="BMMZ01000010">
    <property type="protein sequence ID" value="GGL74800.1"/>
    <property type="molecule type" value="Genomic_DNA"/>
</dbReference>
<dbReference type="InterPro" id="IPR050312">
    <property type="entry name" value="IolE/XylAMocC-like"/>
</dbReference>
<dbReference type="Pfam" id="PF01261">
    <property type="entry name" value="AP_endonuc_2"/>
    <property type="match status" value="1"/>
</dbReference>
<comment type="caution">
    <text evidence="2">The sequence shown here is derived from an EMBL/GenBank/DDBJ whole genome shotgun (WGS) entry which is preliminary data.</text>
</comment>
<dbReference type="InterPro" id="IPR013022">
    <property type="entry name" value="Xyl_isomerase-like_TIM-brl"/>
</dbReference>
<accession>A0A917SF88</accession>
<keyword evidence="3" id="KW-1185">Reference proteome</keyword>
<dbReference type="PANTHER" id="PTHR12110">
    <property type="entry name" value="HYDROXYPYRUVATE ISOMERASE"/>
    <property type="match status" value="1"/>
</dbReference>
<proteinExistence type="predicted"/>
<dbReference type="InterPro" id="IPR036237">
    <property type="entry name" value="Xyl_isomerase-like_sf"/>
</dbReference>
<dbReference type="SUPFAM" id="SSF51658">
    <property type="entry name" value="Xylose isomerase-like"/>
    <property type="match status" value="1"/>
</dbReference>
<protein>
    <recommendedName>
        <fullName evidence="1">Xylose isomerase-like TIM barrel domain-containing protein</fullName>
    </recommendedName>
</protein>
<reference evidence="2" key="1">
    <citation type="journal article" date="2014" name="Int. J. Syst. Evol. Microbiol.">
        <title>Complete genome sequence of Corynebacterium casei LMG S-19264T (=DSM 44701T), isolated from a smear-ripened cheese.</title>
        <authorList>
            <consortium name="US DOE Joint Genome Institute (JGI-PGF)"/>
            <person name="Walter F."/>
            <person name="Albersmeier A."/>
            <person name="Kalinowski J."/>
            <person name="Ruckert C."/>
        </authorList>
    </citation>
    <scope>NUCLEOTIDE SEQUENCE</scope>
    <source>
        <strain evidence="2">CGMCC 4.7306</strain>
    </source>
</reference>
<evidence type="ECO:0000259" key="1">
    <source>
        <dbReference type="Pfam" id="PF01261"/>
    </source>
</evidence>
<sequence length="275" mass="30139">MFKVGFSTLGCPDYGVHQVAELARDSGYDGVELRFIRGVVDLAGLEEFSPARISETRKVFDDAGIAVNCIDTSVRFTSTDSAERAAQRELAKINCEIANGLGARYLRVFGGPIPKGSEPVDHAAPIAEGLGDVAEETWAQGVQTLLETHDDFSTSDKVSLILDQSSDRLGVLWDFLHSWRHGEPIDRTYANLRERIRQVHAKDSSFADADGFDLVLTGTGIAPLGELAATLITGGFDGYVDFEWEKAWHPEIEEPEVAIPHFRTAFATIVAKQWA</sequence>
<name>A0A917SF88_9ACTN</name>
<evidence type="ECO:0000313" key="2">
    <source>
        <dbReference type="EMBL" id="GGL74800.1"/>
    </source>
</evidence>
<evidence type="ECO:0000313" key="3">
    <source>
        <dbReference type="Proteomes" id="UP000613840"/>
    </source>
</evidence>
<dbReference type="AlphaFoldDB" id="A0A917SF88"/>